<dbReference type="GO" id="GO:0008168">
    <property type="term" value="F:methyltransferase activity"/>
    <property type="evidence" value="ECO:0007669"/>
    <property type="project" value="UniProtKB-KW"/>
</dbReference>
<dbReference type="InterPro" id="IPR041698">
    <property type="entry name" value="Methyltransf_25"/>
</dbReference>
<reference evidence="4" key="1">
    <citation type="submission" date="2023-07" db="EMBL/GenBank/DDBJ databases">
        <title>30 novel species of actinomycetes from the DSMZ collection.</title>
        <authorList>
            <person name="Nouioui I."/>
        </authorList>
    </citation>
    <scope>NUCLEOTIDE SEQUENCE [LARGE SCALE GENOMIC DNA]</scope>
    <source>
        <strain evidence="4">DSM 41886</strain>
    </source>
</reference>
<dbReference type="Gene3D" id="3.40.50.150">
    <property type="entry name" value="Vaccinia Virus protein VP39"/>
    <property type="match status" value="1"/>
</dbReference>
<gene>
    <name evidence="3" type="ORF">RM779_25410</name>
</gene>
<name>A0ABU2SAB0_9ACTN</name>
<feature type="domain" description="Methyltransferase" evidence="2">
    <location>
        <begin position="54"/>
        <end position="144"/>
    </location>
</feature>
<evidence type="ECO:0000259" key="2">
    <source>
        <dbReference type="Pfam" id="PF13649"/>
    </source>
</evidence>
<proteinExistence type="predicted"/>
<keyword evidence="1 3" id="KW-0808">Transferase</keyword>
<accession>A0ABU2SAB0</accession>
<comment type="caution">
    <text evidence="3">The sequence shown here is derived from an EMBL/GenBank/DDBJ whole genome shotgun (WGS) entry which is preliminary data.</text>
</comment>
<evidence type="ECO:0000256" key="1">
    <source>
        <dbReference type="ARBA" id="ARBA00022679"/>
    </source>
</evidence>
<dbReference type="RefSeq" id="WP_311620089.1">
    <property type="nucleotide sequence ID" value="NZ_JAVREV010000016.1"/>
</dbReference>
<dbReference type="CDD" id="cd02440">
    <property type="entry name" value="AdoMet_MTases"/>
    <property type="match status" value="1"/>
</dbReference>
<keyword evidence="4" id="KW-1185">Reference proteome</keyword>
<dbReference type="PANTHER" id="PTHR43861:SF3">
    <property type="entry name" value="PUTATIVE (AFU_ORTHOLOGUE AFUA_2G14390)-RELATED"/>
    <property type="match status" value="1"/>
</dbReference>
<keyword evidence="3" id="KW-0489">Methyltransferase</keyword>
<dbReference type="GO" id="GO:0032259">
    <property type="term" value="P:methylation"/>
    <property type="evidence" value="ECO:0007669"/>
    <property type="project" value="UniProtKB-KW"/>
</dbReference>
<dbReference type="InterPro" id="IPR029063">
    <property type="entry name" value="SAM-dependent_MTases_sf"/>
</dbReference>
<evidence type="ECO:0000313" key="3">
    <source>
        <dbReference type="EMBL" id="MDT0445907.1"/>
    </source>
</evidence>
<organism evidence="3 4">
    <name type="scientific">Streptomyces johnsoniae</name>
    <dbReference type="NCBI Taxonomy" id="3075532"/>
    <lineage>
        <taxon>Bacteria</taxon>
        <taxon>Bacillati</taxon>
        <taxon>Actinomycetota</taxon>
        <taxon>Actinomycetes</taxon>
        <taxon>Kitasatosporales</taxon>
        <taxon>Streptomycetaceae</taxon>
        <taxon>Streptomyces</taxon>
    </lineage>
</organism>
<dbReference type="SUPFAM" id="SSF53335">
    <property type="entry name" value="S-adenosyl-L-methionine-dependent methyltransferases"/>
    <property type="match status" value="1"/>
</dbReference>
<dbReference type="EMBL" id="JAVREV010000016">
    <property type="protein sequence ID" value="MDT0445907.1"/>
    <property type="molecule type" value="Genomic_DNA"/>
</dbReference>
<dbReference type="Pfam" id="PF13649">
    <property type="entry name" value="Methyltransf_25"/>
    <property type="match status" value="1"/>
</dbReference>
<sequence>MEVREFFNAAYGATERYWWRKQRRYSADPADHSASLITQVVLRHVRGLPPGRALDLGSGEGTDAIRMALLGWEVDAVEISDVGAKKIERFAYEAGARVTVHHTDALAFDSAGGYDLVVCNGLLHYVAAKEQLIARMQEMTAPGGCHAVSSWSTFTPVPPGHQVVPTFPDDEDGAITRAYRGWDKLLHYYERNRLEIAHEDMEPHAHSHIKMVALKPARPSRGARRPAA</sequence>
<protein>
    <submittedName>
        <fullName evidence="3">Class I SAM-dependent methyltransferase</fullName>
        <ecNumber evidence="3">2.1.1.-</ecNumber>
    </submittedName>
</protein>
<evidence type="ECO:0000313" key="4">
    <source>
        <dbReference type="Proteomes" id="UP001183615"/>
    </source>
</evidence>
<dbReference type="PANTHER" id="PTHR43861">
    <property type="entry name" value="TRANS-ACONITATE 2-METHYLTRANSFERASE-RELATED"/>
    <property type="match status" value="1"/>
</dbReference>
<dbReference type="Proteomes" id="UP001183615">
    <property type="component" value="Unassembled WGS sequence"/>
</dbReference>
<dbReference type="EC" id="2.1.1.-" evidence="3"/>